<name>A0A6L9FZ58_9MICC</name>
<organism evidence="2 3">
    <name type="scientific">Glutamicibacter soli</name>
    <dbReference type="NCBI Taxonomy" id="453836"/>
    <lineage>
        <taxon>Bacteria</taxon>
        <taxon>Bacillati</taxon>
        <taxon>Actinomycetota</taxon>
        <taxon>Actinomycetes</taxon>
        <taxon>Micrococcales</taxon>
        <taxon>Micrococcaceae</taxon>
        <taxon>Glutamicibacter</taxon>
    </lineage>
</organism>
<protein>
    <recommendedName>
        <fullName evidence="4">Restriction endonuclease</fullName>
    </recommendedName>
</protein>
<dbReference type="AlphaFoldDB" id="A0A6L9FZ58"/>
<sequence>MAETLHDSLTPVDLVWFQASGRGNGIGLTAIRVFNGAYDMHQVLFIYILPKFWREVSRTQETCSRYTLIESDLPDPRVTLVLFERDALGVPSTWAAGLRSATFSNEKDFSPVPPQSSPTNGETWGDTDHSTGASDMLWAEIVSPLNSGGDFPMSLQPVGSRESVDGFWQLVRERVVPLISDPPPGARLMLHEPSARKLFLELFLRLLGEQVARRRPHFLSTREPLNAVRGRIVVDSLVERAMRRSVAIWCEFDSLDANTRVWQALRAAVAHCSHEVVGVPDVLELAVAIDARLSDVSMEPVHEILRLEPMVDPAIHDRDLQKLYRMALSILRSEVLLAEPIGEIFDGLIFTFKIASSDLWEDLIIQAIAGTSDFCAAKPESGRSLFHGGQRKSVDIAVSLPNSEEENSTDASRTVLVLDAKYKPSPGLLGSAQMSDQYQIYAYANLWGVPAFLVYPTMRQDEHPRPDTRQAFNNRGQYAGILVLPFPGPGQSRIPLSASELSHIIRGATDWKLVAEATRDIDPDAIVSEM</sequence>
<proteinExistence type="predicted"/>
<evidence type="ECO:0000313" key="3">
    <source>
        <dbReference type="Proteomes" id="UP000477543"/>
    </source>
</evidence>
<dbReference type="EMBL" id="WYDN01000001">
    <property type="protein sequence ID" value="NAZ14862.1"/>
    <property type="molecule type" value="Genomic_DNA"/>
</dbReference>
<gene>
    <name evidence="2" type="ORF">GT020_02110</name>
</gene>
<dbReference type="RefSeq" id="WP_161447141.1">
    <property type="nucleotide sequence ID" value="NZ_WYDN01000001.1"/>
</dbReference>
<evidence type="ECO:0008006" key="4">
    <source>
        <dbReference type="Google" id="ProtNLM"/>
    </source>
</evidence>
<evidence type="ECO:0000313" key="2">
    <source>
        <dbReference type="EMBL" id="NAZ14862.1"/>
    </source>
</evidence>
<dbReference type="InterPro" id="IPR019292">
    <property type="entry name" value="McrC"/>
</dbReference>
<accession>A0A6L9FZ58</accession>
<dbReference type="Proteomes" id="UP000477543">
    <property type="component" value="Unassembled WGS sequence"/>
</dbReference>
<comment type="caution">
    <text evidence="2">The sequence shown here is derived from an EMBL/GenBank/DDBJ whole genome shotgun (WGS) entry which is preliminary data.</text>
</comment>
<feature type="region of interest" description="Disordered" evidence="1">
    <location>
        <begin position="105"/>
        <end position="129"/>
    </location>
</feature>
<dbReference type="Pfam" id="PF10117">
    <property type="entry name" value="McrBC"/>
    <property type="match status" value="1"/>
</dbReference>
<evidence type="ECO:0000256" key="1">
    <source>
        <dbReference type="SAM" id="MobiDB-lite"/>
    </source>
</evidence>
<reference evidence="2 3" key="1">
    <citation type="submission" date="2020-01" db="EMBL/GenBank/DDBJ databases">
        <title>Glutamicibacter soli M275.</title>
        <authorList>
            <person name="Meng X."/>
        </authorList>
    </citation>
    <scope>NUCLEOTIDE SEQUENCE [LARGE SCALE GENOMIC DNA]</scope>
    <source>
        <strain evidence="2 3">M275</strain>
    </source>
</reference>